<dbReference type="RefSeq" id="WP_116241636.1">
    <property type="nucleotide sequence ID" value="NZ_QUAB01000037.1"/>
</dbReference>
<dbReference type="InterPro" id="IPR002716">
    <property type="entry name" value="PIN_dom"/>
</dbReference>
<dbReference type="AlphaFoldDB" id="A0A371NUW5"/>
<sequence length="146" mass="16177">MRHIFLVDNSVLQRVHRSETVKAALAELLVTGDLGGCLPQILEEGYSARSAREHSLLLDANRRAKIFLPPDDRVAEVTIDLQRRLFAAGIGRSVGVSDLQIAATAIRHTDGTQRVTVVHYDADFENVARIAPEFVHRWIVARGSVD</sequence>
<evidence type="ECO:0000256" key="3">
    <source>
        <dbReference type="ARBA" id="ARBA00022722"/>
    </source>
</evidence>
<keyword evidence="5 8" id="KW-0378">Hydrolase</keyword>
<dbReference type="PANTHER" id="PTHR33653">
    <property type="entry name" value="RIBONUCLEASE VAPC2"/>
    <property type="match status" value="1"/>
</dbReference>
<gene>
    <name evidence="8" type="primary">vapC</name>
    <name evidence="10" type="ORF">DY023_07025</name>
</gene>
<comment type="cofactor">
    <cofactor evidence="1 8">
        <name>Mg(2+)</name>
        <dbReference type="ChEBI" id="CHEBI:18420"/>
    </cofactor>
</comment>
<feature type="binding site" evidence="8">
    <location>
        <position position="98"/>
    </location>
    <ligand>
        <name>Mg(2+)</name>
        <dbReference type="ChEBI" id="CHEBI:18420"/>
    </ligand>
</feature>
<evidence type="ECO:0000313" key="11">
    <source>
        <dbReference type="Proteomes" id="UP000262172"/>
    </source>
</evidence>
<evidence type="ECO:0000256" key="7">
    <source>
        <dbReference type="ARBA" id="ARBA00038093"/>
    </source>
</evidence>
<evidence type="ECO:0000256" key="5">
    <source>
        <dbReference type="ARBA" id="ARBA00022801"/>
    </source>
</evidence>
<dbReference type="GO" id="GO:0090729">
    <property type="term" value="F:toxin activity"/>
    <property type="evidence" value="ECO:0007669"/>
    <property type="project" value="UniProtKB-KW"/>
</dbReference>
<evidence type="ECO:0000256" key="1">
    <source>
        <dbReference type="ARBA" id="ARBA00001946"/>
    </source>
</evidence>
<dbReference type="OrthoDB" id="4763015at2"/>
<keyword evidence="4 8" id="KW-0479">Metal-binding</keyword>
<name>A0A371NUW5_9MICO</name>
<comment type="similarity">
    <text evidence="7 8">Belongs to the PINc/VapC protein family.</text>
</comment>
<keyword evidence="11" id="KW-1185">Reference proteome</keyword>
<dbReference type="HAMAP" id="MF_00265">
    <property type="entry name" value="VapC_Nob1"/>
    <property type="match status" value="1"/>
</dbReference>
<dbReference type="Proteomes" id="UP000262172">
    <property type="component" value="Unassembled WGS sequence"/>
</dbReference>
<keyword evidence="3 8" id="KW-0540">Nuclease</keyword>
<keyword evidence="6 8" id="KW-0460">Magnesium</keyword>
<dbReference type="GO" id="GO:0004540">
    <property type="term" value="F:RNA nuclease activity"/>
    <property type="evidence" value="ECO:0007669"/>
    <property type="project" value="InterPro"/>
</dbReference>
<evidence type="ECO:0000256" key="4">
    <source>
        <dbReference type="ARBA" id="ARBA00022723"/>
    </source>
</evidence>
<evidence type="ECO:0000259" key="9">
    <source>
        <dbReference type="Pfam" id="PF01850"/>
    </source>
</evidence>
<keyword evidence="8" id="KW-0800">Toxin</keyword>
<dbReference type="PANTHER" id="PTHR33653:SF1">
    <property type="entry name" value="RIBONUCLEASE VAPC2"/>
    <property type="match status" value="1"/>
</dbReference>
<dbReference type="SUPFAM" id="SSF88723">
    <property type="entry name" value="PIN domain-like"/>
    <property type="match status" value="1"/>
</dbReference>
<dbReference type="InterPro" id="IPR022907">
    <property type="entry name" value="VapC_family"/>
</dbReference>
<dbReference type="Gene3D" id="3.40.50.1010">
    <property type="entry name" value="5'-nuclease"/>
    <property type="match status" value="1"/>
</dbReference>
<dbReference type="GO" id="GO:0016787">
    <property type="term" value="F:hydrolase activity"/>
    <property type="evidence" value="ECO:0007669"/>
    <property type="project" value="UniProtKB-KW"/>
</dbReference>
<protein>
    <recommendedName>
        <fullName evidence="8">Ribonuclease VapC</fullName>
        <shortName evidence="8">RNase VapC</shortName>
        <ecNumber evidence="8">3.1.-.-</ecNumber>
    </recommendedName>
    <alternativeName>
        <fullName evidence="8">Toxin VapC</fullName>
    </alternativeName>
</protein>
<dbReference type="InterPro" id="IPR029060">
    <property type="entry name" value="PIN-like_dom_sf"/>
</dbReference>
<dbReference type="GO" id="GO:0000287">
    <property type="term" value="F:magnesium ion binding"/>
    <property type="evidence" value="ECO:0007669"/>
    <property type="project" value="UniProtKB-UniRule"/>
</dbReference>
<evidence type="ECO:0000313" key="10">
    <source>
        <dbReference type="EMBL" id="REJ06219.1"/>
    </source>
</evidence>
<reference evidence="10 11" key="1">
    <citation type="submission" date="2018-08" db="EMBL/GenBank/DDBJ databases">
        <title>Isolation, diversity and antifungal activity of Actinobacteria from cow dung.</title>
        <authorList>
            <person name="Ling L."/>
        </authorList>
    </citation>
    <scope>NUCLEOTIDE SEQUENCE [LARGE SCALE GENOMIC DNA]</scope>
    <source>
        <strain evidence="10 11">NEAU-LLE</strain>
    </source>
</reference>
<evidence type="ECO:0000256" key="6">
    <source>
        <dbReference type="ARBA" id="ARBA00022842"/>
    </source>
</evidence>
<dbReference type="EC" id="3.1.-.-" evidence="8"/>
<proteinExistence type="inferred from homology"/>
<dbReference type="InterPro" id="IPR050556">
    <property type="entry name" value="Type_II_TA_system_RNase"/>
</dbReference>
<evidence type="ECO:0000256" key="8">
    <source>
        <dbReference type="HAMAP-Rule" id="MF_00265"/>
    </source>
</evidence>
<dbReference type="Pfam" id="PF01850">
    <property type="entry name" value="PIN"/>
    <property type="match status" value="1"/>
</dbReference>
<keyword evidence="2 8" id="KW-1277">Toxin-antitoxin system</keyword>
<comment type="caution">
    <text evidence="10">The sequence shown here is derived from an EMBL/GenBank/DDBJ whole genome shotgun (WGS) entry which is preliminary data.</text>
</comment>
<accession>A0A371NUW5</accession>
<organism evidence="10 11">
    <name type="scientific">Microbacterium bovistercoris</name>
    <dbReference type="NCBI Taxonomy" id="2293570"/>
    <lineage>
        <taxon>Bacteria</taxon>
        <taxon>Bacillati</taxon>
        <taxon>Actinomycetota</taxon>
        <taxon>Actinomycetes</taxon>
        <taxon>Micrococcales</taxon>
        <taxon>Microbacteriaceae</taxon>
        <taxon>Microbacterium</taxon>
    </lineage>
</organism>
<evidence type="ECO:0000256" key="2">
    <source>
        <dbReference type="ARBA" id="ARBA00022649"/>
    </source>
</evidence>
<dbReference type="EMBL" id="QUAB01000037">
    <property type="protein sequence ID" value="REJ06219.1"/>
    <property type="molecule type" value="Genomic_DNA"/>
</dbReference>
<feature type="domain" description="PIN" evidence="9">
    <location>
        <begin position="6"/>
        <end position="129"/>
    </location>
</feature>
<comment type="function">
    <text evidence="8">Toxic component of a toxin-antitoxin (TA) system. An RNase.</text>
</comment>
<feature type="binding site" evidence="8">
    <location>
        <position position="8"/>
    </location>
    <ligand>
        <name>Mg(2+)</name>
        <dbReference type="ChEBI" id="CHEBI:18420"/>
    </ligand>
</feature>